<dbReference type="InterPro" id="IPR036770">
    <property type="entry name" value="Ankyrin_rpt-contain_sf"/>
</dbReference>
<dbReference type="VEuPathDB" id="GiardiaDB:GL50581_1297"/>
<dbReference type="EMBL" id="AHGT01000055">
    <property type="protein sequence ID" value="ESU36156.1"/>
    <property type="molecule type" value="Genomic_DNA"/>
</dbReference>
<evidence type="ECO:0000313" key="3">
    <source>
        <dbReference type="Proteomes" id="UP000018320"/>
    </source>
</evidence>
<comment type="caution">
    <text evidence="2">The sequence shown here is derived from an EMBL/GenBank/DDBJ whole genome shotgun (WGS) entry which is preliminary data.</text>
</comment>
<reference evidence="2 3" key="2">
    <citation type="journal article" date="2013" name="Genome Biol. Evol.">
        <title>Genome sequencing of Giardia lamblia genotypes A2 and B isolates (DH and GS) and comparative analysis with the genomes of genotypes A1 and E (WB and Pig).</title>
        <authorList>
            <person name="Adam R.D."/>
            <person name="Dahlstrom E.W."/>
            <person name="Martens C.A."/>
            <person name="Bruno D.P."/>
            <person name="Barbian K.D."/>
            <person name="Ricklefs S.M."/>
            <person name="Hernandez M.M."/>
            <person name="Narla N.P."/>
            <person name="Patel R.B."/>
            <person name="Porcella S.F."/>
            <person name="Nash T.E."/>
        </authorList>
    </citation>
    <scope>NUCLEOTIDE SEQUENCE [LARGE SCALE GENOMIC DNA]</scope>
    <source>
        <strain evidence="2 3">DH</strain>
    </source>
</reference>
<organism evidence="2 3">
    <name type="scientific">Giardia intestinalis</name>
    <name type="common">Giardia lamblia</name>
    <dbReference type="NCBI Taxonomy" id="5741"/>
    <lineage>
        <taxon>Eukaryota</taxon>
        <taxon>Metamonada</taxon>
        <taxon>Diplomonadida</taxon>
        <taxon>Hexamitidae</taxon>
        <taxon>Giardiinae</taxon>
        <taxon>Giardia</taxon>
    </lineage>
</organism>
<gene>
    <name evidence="2" type="ORF">DHA2_152287</name>
</gene>
<dbReference type="PANTHER" id="PTHR24120:SF4">
    <property type="entry name" value="GH07239P"/>
    <property type="match status" value="1"/>
</dbReference>
<dbReference type="PANTHER" id="PTHR24120">
    <property type="entry name" value="GH07239P"/>
    <property type="match status" value="1"/>
</dbReference>
<dbReference type="SUPFAM" id="SSF48403">
    <property type="entry name" value="Ankyrin repeat"/>
    <property type="match status" value="1"/>
</dbReference>
<dbReference type="Proteomes" id="UP000018320">
    <property type="component" value="Unassembled WGS sequence"/>
</dbReference>
<dbReference type="PROSITE" id="PS50011">
    <property type="entry name" value="PROTEIN_KINASE_DOM"/>
    <property type="match status" value="1"/>
</dbReference>
<evidence type="ECO:0000313" key="2">
    <source>
        <dbReference type="EMBL" id="ESU36156.1"/>
    </source>
</evidence>
<dbReference type="Gene3D" id="1.25.40.20">
    <property type="entry name" value="Ankyrin repeat-containing domain"/>
    <property type="match status" value="2"/>
</dbReference>
<sequence>VLQNFTILRPFQEGVTCVRRNTDASLYSLQQISLLNLSESQCSLFIAGVATMARIHHRNVRRIFDHMFDKRNKRLLILSELCGAGSLWSLNAEFCLTLGRPSTNFIEDTFVQLVIAIQYIHRHLDGPMKRRPLIIDPKSVYFTDGGILKIDLVRILICSQEPEVRRFLLRSSYDSEDAAERSSDLTWYLAPETRTSRFFTVKSSIYSAGNIVRELIVPWGWKKSDPHLTDPSIQSPLDTSSGSFRLSLELLELLNWSCCKTQRDRPSSEQLLDKMTRMGFVQRAEQRQGVARLGDGSTLLMKAVREDDSTSARLHIGQAGLSNNDGLTALMIAAILNRAAVAKMLLKRESFFAAEKFVLRGWHFSDCTALMLGAAHGSIDVCRLLRPIEGGIQTSKGWTALMYAAGCKQIATTTMLLQAEAGLCTNQLSDFGRGFTALMSAAYNDSQDTCRLLASKEANMFTTLDNKKYPGWSALVFAAAVCSLRCTRILIEYEAEKFGILALQSVGKLNKKKALEEQKLLVYQKLLDHVTRQKDTNLTDSSSNSLQRLSKSTYVCAVGGKKGSVIKQCTKCGSPS</sequence>
<feature type="non-terminal residue" evidence="2">
    <location>
        <position position="1"/>
    </location>
</feature>
<dbReference type="SMART" id="SM00220">
    <property type="entry name" value="S_TKc"/>
    <property type="match status" value="1"/>
</dbReference>
<protein>
    <submittedName>
        <fullName evidence="2">Ankyrin repeat protein</fullName>
    </submittedName>
</protein>
<proteinExistence type="predicted"/>
<dbReference type="Pfam" id="PF00023">
    <property type="entry name" value="Ank"/>
    <property type="match status" value="1"/>
</dbReference>
<dbReference type="GO" id="GO:0005524">
    <property type="term" value="F:ATP binding"/>
    <property type="evidence" value="ECO:0007669"/>
    <property type="project" value="InterPro"/>
</dbReference>
<dbReference type="InterPro" id="IPR002110">
    <property type="entry name" value="Ankyrin_rpt"/>
</dbReference>
<dbReference type="InterPro" id="IPR011009">
    <property type="entry name" value="Kinase-like_dom_sf"/>
</dbReference>
<name>V6TBD1_GIAIN</name>
<dbReference type="AlphaFoldDB" id="V6TBD1"/>
<evidence type="ECO:0000259" key="1">
    <source>
        <dbReference type="PROSITE" id="PS50011"/>
    </source>
</evidence>
<dbReference type="VEuPathDB" id="GiardiaDB:DHA2_152287"/>
<dbReference type="VEuPathDB" id="GiardiaDB:QR46_2059"/>
<feature type="domain" description="Protein kinase" evidence="1">
    <location>
        <begin position="1"/>
        <end position="281"/>
    </location>
</feature>
<dbReference type="Pfam" id="PF12796">
    <property type="entry name" value="Ank_2"/>
    <property type="match status" value="2"/>
</dbReference>
<reference evidence="3" key="1">
    <citation type="submission" date="2012-02" db="EMBL/GenBank/DDBJ databases">
        <title>Genome sequencing of Giardia lamblia Genotypes A2 and B isolates (DH and GS) and comparative analysis with the genomes of Genotypes A1 and E (WB and Pig).</title>
        <authorList>
            <person name="Adam R."/>
            <person name="Dahlstrom E."/>
            <person name="Martens C."/>
            <person name="Bruno D."/>
            <person name="Barbian K."/>
            <person name="Porcella S.F."/>
            <person name="Nash T."/>
        </authorList>
    </citation>
    <scope>NUCLEOTIDE SEQUENCE</scope>
    <source>
        <strain evidence="3">DH</strain>
    </source>
</reference>
<dbReference type="SUPFAM" id="SSF56112">
    <property type="entry name" value="Protein kinase-like (PK-like)"/>
    <property type="match status" value="1"/>
</dbReference>
<dbReference type="VEuPathDB" id="GiardiaDB:GL50803_0013479"/>
<dbReference type="InterPro" id="IPR000719">
    <property type="entry name" value="Prot_kinase_dom"/>
</dbReference>
<dbReference type="GO" id="GO:0004672">
    <property type="term" value="F:protein kinase activity"/>
    <property type="evidence" value="ECO:0007669"/>
    <property type="project" value="InterPro"/>
</dbReference>
<dbReference type="Gene3D" id="3.30.200.20">
    <property type="entry name" value="Phosphorylase Kinase, domain 1"/>
    <property type="match status" value="1"/>
</dbReference>
<dbReference type="SMART" id="SM00248">
    <property type="entry name" value="ANK"/>
    <property type="match status" value="5"/>
</dbReference>
<accession>V6TBD1</accession>
<dbReference type="Gene3D" id="1.10.510.10">
    <property type="entry name" value="Transferase(Phosphotransferase) domain 1"/>
    <property type="match status" value="1"/>
</dbReference>